<accession>A0A645A5U2</accession>
<dbReference type="AlphaFoldDB" id="A0A645A5U2"/>
<keyword evidence="1" id="KW-0812">Transmembrane</keyword>
<gene>
    <name evidence="2" type="ORF">SDC9_95177</name>
</gene>
<reference evidence="2" key="1">
    <citation type="submission" date="2019-08" db="EMBL/GenBank/DDBJ databases">
        <authorList>
            <person name="Kucharzyk K."/>
            <person name="Murdoch R.W."/>
            <person name="Higgins S."/>
            <person name="Loffler F."/>
        </authorList>
    </citation>
    <scope>NUCLEOTIDE SEQUENCE</scope>
</reference>
<keyword evidence="1" id="KW-0472">Membrane</keyword>
<protein>
    <submittedName>
        <fullName evidence="2">Uncharacterized protein</fullName>
    </submittedName>
</protein>
<evidence type="ECO:0000256" key="1">
    <source>
        <dbReference type="SAM" id="Phobius"/>
    </source>
</evidence>
<name>A0A645A5U2_9ZZZZ</name>
<comment type="caution">
    <text evidence="2">The sequence shown here is derived from an EMBL/GenBank/DDBJ whole genome shotgun (WGS) entry which is preliminary data.</text>
</comment>
<evidence type="ECO:0000313" key="2">
    <source>
        <dbReference type="EMBL" id="MPM48452.1"/>
    </source>
</evidence>
<organism evidence="2">
    <name type="scientific">bioreactor metagenome</name>
    <dbReference type="NCBI Taxonomy" id="1076179"/>
    <lineage>
        <taxon>unclassified sequences</taxon>
        <taxon>metagenomes</taxon>
        <taxon>ecological metagenomes</taxon>
    </lineage>
</organism>
<proteinExistence type="predicted"/>
<keyword evidence="1" id="KW-1133">Transmembrane helix</keyword>
<sequence>MLITNGILCVCDVAVAVIGVGFNCILLPVAGHIIVVNLILLQKPIHLVIVIIRMVQIKQERIRNIIAWCDLCRFTPGHIVIIRRHSAHGVGNPDEESSLVIGVCRYVPKLICIGCDIAGPVVGFGGCN</sequence>
<feature type="transmembrane region" description="Helical" evidence="1">
    <location>
        <begin position="7"/>
        <end position="28"/>
    </location>
</feature>
<dbReference type="EMBL" id="VSSQ01012103">
    <property type="protein sequence ID" value="MPM48452.1"/>
    <property type="molecule type" value="Genomic_DNA"/>
</dbReference>
<feature type="transmembrane region" description="Helical" evidence="1">
    <location>
        <begin position="34"/>
        <end position="55"/>
    </location>
</feature>